<feature type="compositionally biased region" description="Basic residues" evidence="1">
    <location>
        <begin position="11"/>
        <end position="21"/>
    </location>
</feature>
<feature type="compositionally biased region" description="Polar residues" evidence="1">
    <location>
        <begin position="389"/>
        <end position="402"/>
    </location>
</feature>
<proteinExistence type="predicted"/>
<dbReference type="GO" id="GO:0031011">
    <property type="term" value="C:Ino80 complex"/>
    <property type="evidence" value="ECO:0007669"/>
    <property type="project" value="InterPro"/>
</dbReference>
<evidence type="ECO:0000313" key="2">
    <source>
        <dbReference type="EMBL" id="GKV40510.1"/>
    </source>
</evidence>
<feature type="compositionally biased region" description="Basic and acidic residues" evidence="1">
    <location>
        <begin position="83"/>
        <end position="97"/>
    </location>
</feature>
<dbReference type="PANTHER" id="PTHR21561">
    <property type="entry name" value="INO80 COMPLEX SUBUNIT B"/>
    <property type="match status" value="1"/>
</dbReference>
<dbReference type="InterPro" id="IPR029523">
    <property type="entry name" value="INO80B/Ies2"/>
</dbReference>
<dbReference type="PANTHER" id="PTHR21561:SF25">
    <property type="entry name" value="OS03G0811500 PROTEIN"/>
    <property type="match status" value="1"/>
</dbReference>
<feature type="compositionally biased region" description="Polar residues" evidence="1">
    <location>
        <begin position="253"/>
        <end position="262"/>
    </location>
</feature>
<evidence type="ECO:0008006" key="4">
    <source>
        <dbReference type="Google" id="ProtNLM"/>
    </source>
</evidence>
<name>A0AAV5LSQ2_9ROSI</name>
<reference evidence="2 3" key="1">
    <citation type="journal article" date="2021" name="Commun. Biol.">
        <title>The genome of Shorea leprosula (Dipterocarpaceae) highlights the ecological relevance of drought in aseasonal tropical rainforests.</title>
        <authorList>
            <person name="Ng K.K.S."/>
            <person name="Kobayashi M.J."/>
            <person name="Fawcett J.A."/>
            <person name="Hatakeyama M."/>
            <person name="Paape T."/>
            <person name="Ng C.H."/>
            <person name="Ang C.C."/>
            <person name="Tnah L.H."/>
            <person name="Lee C.T."/>
            <person name="Nishiyama T."/>
            <person name="Sese J."/>
            <person name="O'Brien M.J."/>
            <person name="Copetti D."/>
            <person name="Mohd Noor M.I."/>
            <person name="Ong R.C."/>
            <person name="Putra M."/>
            <person name="Sireger I.Z."/>
            <person name="Indrioko S."/>
            <person name="Kosugi Y."/>
            <person name="Izuno A."/>
            <person name="Isagi Y."/>
            <person name="Lee S.L."/>
            <person name="Shimizu K.K."/>
        </authorList>
    </citation>
    <scope>NUCLEOTIDE SEQUENCE [LARGE SCALE GENOMIC DNA]</scope>
    <source>
        <strain evidence="2">214</strain>
    </source>
</reference>
<gene>
    <name evidence="2" type="ORF">SLEP1_g48144</name>
</gene>
<feature type="compositionally biased region" description="Basic and acidic residues" evidence="1">
    <location>
        <begin position="374"/>
        <end position="388"/>
    </location>
</feature>
<comment type="caution">
    <text evidence="2">The sequence shown here is derived from an EMBL/GenBank/DDBJ whole genome shotgun (WGS) entry which is preliminary data.</text>
</comment>
<feature type="region of interest" description="Disordered" evidence="1">
    <location>
        <begin position="83"/>
        <end position="168"/>
    </location>
</feature>
<accession>A0AAV5LSQ2</accession>
<feature type="compositionally biased region" description="Acidic residues" evidence="1">
    <location>
        <begin position="350"/>
        <end position="361"/>
    </location>
</feature>
<protein>
    <recommendedName>
        <fullName evidence="4">INO80 complex subunit B-like conserved region domain-containing protein</fullName>
    </recommendedName>
</protein>
<feature type="compositionally biased region" description="Basic and acidic residues" evidence="1">
    <location>
        <begin position="306"/>
        <end position="315"/>
    </location>
</feature>
<feature type="compositionally biased region" description="Polar residues" evidence="1">
    <location>
        <begin position="158"/>
        <end position="168"/>
    </location>
</feature>
<dbReference type="GO" id="GO:0006338">
    <property type="term" value="P:chromatin remodeling"/>
    <property type="evidence" value="ECO:0007669"/>
    <property type="project" value="InterPro"/>
</dbReference>
<evidence type="ECO:0000256" key="1">
    <source>
        <dbReference type="SAM" id="MobiDB-lite"/>
    </source>
</evidence>
<dbReference type="EMBL" id="BPVZ01000142">
    <property type="protein sequence ID" value="GKV40510.1"/>
    <property type="molecule type" value="Genomic_DNA"/>
</dbReference>
<dbReference type="AlphaFoldDB" id="A0AAV5LSQ2"/>
<organism evidence="2 3">
    <name type="scientific">Rubroshorea leprosula</name>
    <dbReference type="NCBI Taxonomy" id="152421"/>
    <lineage>
        <taxon>Eukaryota</taxon>
        <taxon>Viridiplantae</taxon>
        <taxon>Streptophyta</taxon>
        <taxon>Embryophyta</taxon>
        <taxon>Tracheophyta</taxon>
        <taxon>Spermatophyta</taxon>
        <taxon>Magnoliopsida</taxon>
        <taxon>eudicotyledons</taxon>
        <taxon>Gunneridae</taxon>
        <taxon>Pentapetalae</taxon>
        <taxon>rosids</taxon>
        <taxon>malvids</taxon>
        <taxon>Malvales</taxon>
        <taxon>Dipterocarpaceae</taxon>
        <taxon>Rubroshorea</taxon>
    </lineage>
</organism>
<keyword evidence="3" id="KW-1185">Reference proteome</keyword>
<dbReference type="Proteomes" id="UP001054252">
    <property type="component" value="Unassembled WGS sequence"/>
</dbReference>
<feature type="region of interest" description="Disordered" evidence="1">
    <location>
        <begin position="1"/>
        <end position="64"/>
    </location>
</feature>
<feature type="compositionally biased region" description="Basic and acidic residues" evidence="1">
    <location>
        <begin position="138"/>
        <end position="152"/>
    </location>
</feature>
<evidence type="ECO:0000313" key="3">
    <source>
        <dbReference type="Proteomes" id="UP001054252"/>
    </source>
</evidence>
<feature type="region of interest" description="Disordered" evidence="1">
    <location>
        <begin position="186"/>
        <end position="429"/>
    </location>
</feature>
<sequence>MEEFVGINTAVRKRRSRTSRRPRPESQPFSESCDHSPLSSATPSDDAGKVSSDENADYDTNHKRKEFSLNQCVSLFSSAVGVEGEKLRKESKERDGEFNAFYNNDPGRSGSNSKRSSEGVLAPANWKSMSKVTEGLESESRDAGIYGERNDEGPIPTQRGTLDGSVNESKIKKLKVKVGGVPHMIHANSAANGMPGSGASTNKSSLQRNKDDWLSPQDKSTGLQGIPWKDFSRGGFGFGPGKEDSLMGKRSGKNISGKQGDQASAVRKSTRVPKRRVLDGEFGEDDEDGEIRYLEKLKTSKINLAYKEDGEESGKKQQKFSRVSDVDNLGTSRSGKDGKKKPRSERGSEDTDTEEEDELVSDSELGGKRKSKQKKESIDALMENKREVTLTTRQRALQSSKEASAAPGASVIEFPNGLPPAPPRKQKEKLTEVEQQLKKAEAAQRRRMQVEKANMESEVCSSLCFAFPLSYLYFGYACQISCVPGSEFGRQRLLGKYLVKIPIGKNGKRK</sequence>
<feature type="compositionally biased region" description="Polar residues" evidence="1">
    <location>
        <begin position="198"/>
        <end position="207"/>
    </location>
</feature>